<gene>
    <name evidence="5" type="ORF">chiPu_0021108</name>
</gene>
<protein>
    <submittedName>
        <fullName evidence="5">Uncharacterized protein</fullName>
    </submittedName>
</protein>
<evidence type="ECO:0000256" key="2">
    <source>
        <dbReference type="ARBA" id="ARBA00023203"/>
    </source>
</evidence>
<dbReference type="Pfam" id="PF00435">
    <property type="entry name" value="Spectrin"/>
    <property type="match status" value="3"/>
</dbReference>
<dbReference type="AlphaFoldDB" id="A0A401RNC7"/>
<feature type="coiled-coil region" evidence="3">
    <location>
        <begin position="166"/>
        <end position="260"/>
    </location>
</feature>
<sequence>EESWISERMKKLKDNSSADVSDLQAKLKLLQKHQAFEAEILAHQAIITSVTETGELLLNGQHPNSSEIRRSMRLLLEHWEQLKTAVAARGKMLEDNRDFLEFLQKVDQVEAWIREKEVMINVGDVGKDYEHCLQLQKKLSKFRGAGDVTVDDAHIKTINTLATRLEKQNKDDIRTVQQRKQQLNQKWDSFQGNLINYKRKLAAALEVHALIREMDDLKERMGEKSLLMQGLDYGRDVESVEKLMRRHKETELEITVIQDKVEEKLEASYQLQKFNRTVRELMDWAQAMEEPMDQGSLPKSKQEADAMIEEHHERKART</sequence>
<name>A0A401RNC7_CHIPU</name>
<dbReference type="Gene3D" id="1.20.58.60">
    <property type="match status" value="4"/>
</dbReference>
<dbReference type="Proteomes" id="UP000287033">
    <property type="component" value="Unassembled WGS sequence"/>
</dbReference>
<keyword evidence="6" id="KW-1185">Reference proteome</keyword>
<keyword evidence="1" id="KW-0677">Repeat</keyword>
<dbReference type="FunFam" id="1.20.58.60:FF:000191">
    <property type="entry name" value="Spectrin, beta, non-erythrocytic 5"/>
    <property type="match status" value="1"/>
</dbReference>
<dbReference type="SUPFAM" id="SSF46966">
    <property type="entry name" value="Spectrin repeat"/>
    <property type="match status" value="4"/>
</dbReference>
<comment type="caution">
    <text evidence="5">The sequence shown here is derived from an EMBL/GenBank/DDBJ whole genome shotgun (WGS) entry which is preliminary data.</text>
</comment>
<dbReference type="InterPro" id="IPR018159">
    <property type="entry name" value="Spectrin/alpha-actinin"/>
</dbReference>
<feature type="region of interest" description="Disordered" evidence="4">
    <location>
        <begin position="289"/>
        <end position="318"/>
    </location>
</feature>
<reference evidence="5 6" key="1">
    <citation type="journal article" date="2018" name="Nat. Ecol. Evol.">
        <title>Shark genomes provide insights into elasmobranch evolution and the origin of vertebrates.</title>
        <authorList>
            <person name="Hara Y"/>
            <person name="Yamaguchi K"/>
            <person name="Onimaru K"/>
            <person name="Kadota M"/>
            <person name="Koyanagi M"/>
            <person name="Keeley SD"/>
            <person name="Tatsumi K"/>
            <person name="Tanaka K"/>
            <person name="Motone F"/>
            <person name="Kageyama Y"/>
            <person name="Nozu R"/>
            <person name="Adachi N"/>
            <person name="Nishimura O"/>
            <person name="Nakagawa R"/>
            <person name="Tanegashima C"/>
            <person name="Kiyatake I"/>
            <person name="Matsumoto R"/>
            <person name="Murakumo K"/>
            <person name="Nishida K"/>
            <person name="Terakita A"/>
            <person name="Kuratani S"/>
            <person name="Sato K"/>
            <person name="Hyodo S Kuraku.S."/>
        </authorList>
    </citation>
    <scope>NUCLEOTIDE SEQUENCE [LARGE SCALE GENOMIC DNA]</scope>
</reference>
<evidence type="ECO:0000256" key="1">
    <source>
        <dbReference type="ARBA" id="ARBA00022737"/>
    </source>
</evidence>
<dbReference type="SMART" id="SM00150">
    <property type="entry name" value="SPEC"/>
    <property type="match status" value="3"/>
</dbReference>
<evidence type="ECO:0000313" key="6">
    <source>
        <dbReference type="Proteomes" id="UP000287033"/>
    </source>
</evidence>
<dbReference type="STRING" id="137246.A0A401RNC7"/>
<evidence type="ECO:0000313" key="5">
    <source>
        <dbReference type="EMBL" id="GCC19649.1"/>
    </source>
</evidence>
<dbReference type="PANTHER" id="PTHR11915">
    <property type="entry name" value="SPECTRIN/FILAMIN RELATED CYTOSKELETAL PROTEIN"/>
    <property type="match status" value="1"/>
</dbReference>
<dbReference type="OMA" id="HRKSAVA"/>
<dbReference type="OrthoDB" id="9942256at2759"/>
<feature type="non-terminal residue" evidence="5">
    <location>
        <position position="1"/>
    </location>
</feature>
<evidence type="ECO:0000256" key="3">
    <source>
        <dbReference type="SAM" id="Coils"/>
    </source>
</evidence>
<accession>A0A401RNC7</accession>
<proteinExistence type="predicted"/>
<keyword evidence="3" id="KW-0175">Coiled coil</keyword>
<evidence type="ECO:0000256" key="4">
    <source>
        <dbReference type="SAM" id="MobiDB-lite"/>
    </source>
</evidence>
<feature type="compositionally biased region" description="Basic and acidic residues" evidence="4">
    <location>
        <begin position="300"/>
        <end position="318"/>
    </location>
</feature>
<dbReference type="EMBL" id="BEZZ01003371">
    <property type="protein sequence ID" value="GCC19649.1"/>
    <property type="molecule type" value="Genomic_DNA"/>
</dbReference>
<dbReference type="GO" id="GO:0003779">
    <property type="term" value="F:actin binding"/>
    <property type="evidence" value="ECO:0007669"/>
    <property type="project" value="UniProtKB-KW"/>
</dbReference>
<dbReference type="CDD" id="cd00176">
    <property type="entry name" value="SPEC"/>
    <property type="match status" value="1"/>
</dbReference>
<dbReference type="InterPro" id="IPR002017">
    <property type="entry name" value="Spectrin_repeat"/>
</dbReference>
<keyword evidence="2" id="KW-0009">Actin-binding</keyword>
<organism evidence="5 6">
    <name type="scientific">Chiloscyllium punctatum</name>
    <name type="common">Brownbanded bambooshark</name>
    <name type="synonym">Hemiscyllium punctatum</name>
    <dbReference type="NCBI Taxonomy" id="137246"/>
    <lineage>
        <taxon>Eukaryota</taxon>
        <taxon>Metazoa</taxon>
        <taxon>Chordata</taxon>
        <taxon>Craniata</taxon>
        <taxon>Vertebrata</taxon>
        <taxon>Chondrichthyes</taxon>
        <taxon>Elasmobranchii</taxon>
        <taxon>Galeomorphii</taxon>
        <taxon>Galeoidea</taxon>
        <taxon>Orectolobiformes</taxon>
        <taxon>Hemiscylliidae</taxon>
        <taxon>Chiloscyllium</taxon>
    </lineage>
</organism>